<dbReference type="Pfam" id="PF00884">
    <property type="entry name" value="Sulfatase"/>
    <property type="match status" value="1"/>
</dbReference>
<organism evidence="8 9">
    <name type="scientific">Devosia nitrariae</name>
    <dbReference type="NCBI Taxonomy" id="2071872"/>
    <lineage>
        <taxon>Bacteria</taxon>
        <taxon>Pseudomonadati</taxon>
        <taxon>Pseudomonadota</taxon>
        <taxon>Alphaproteobacteria</taxon>
        <taxon>Hyphomicrobiales</taxon>
        <taxon>Devosiaceae</taxon>
        <taxon>Devosia</taxon>
    </lineage>
</organism>
<protein>
    <submittedName>
        <fullName evidence="8">Sulfatase</fullName>
    </submittedName>
</protein>
<proteinExistence type="inferred from homology"/>
<dbReference type="InterPro" id="IPR017850">
    <property type="entry name" value="Alkaline_phosphatase_core_sf"/>
</dbReference>
<reference evidence="9" key="1">
    <citation type="journal article" date="2019" name="Int. J. Syst. Evol. Microbiol.">
        <title>The Global Catalogue of Microorganisms (GCM) 10K type strain sequencing project: providing services to taxonomists for standard genome sequencing and annotation.</title>
        <authorList>
            <consortium name="The Broad Institute Genomics Platform"/>
            <consortium name="The Broad Institute Genome Sequencing Center for Infectious Disease"/>
            <person name="Wu L."/>
            <person name="Ma J."/>
        </authorList>
    </citation>
    <scope>NUCLEOTIDE SEQUENCE [LARGE SCALE GENOMIC DNA]</scope>
    <source>
        <strain evidence="9">NBRC 112416</strain>
    </source>
</reference>
<comment type="similarity">
    <text evidence="2">Belongs to the sulfatase family.</text>
</comment>
<evidence type="ECO:0000313" key="8">
    <source>
        <dbReference type="EMBL" id="GLQ55867.1"/>
    </source>
</evidence>
<dbReference type="Gene3D" id="3.30.1120.10">
    <property type="match status" value="1"/>
</dbReference>
<dbReference type="Proteomes" id="UP001156691">
    <property type="component" value="Unassembled WGS sequence"/>
</dbReference>
<evidence type="ECO:0000259" key="7">
    <source>
        <dbReference type="Pfam" id="PF00884"/>
    </source>
</evidence>
<evidence type="ECO:0000256" key="2">
    <source>
        <dbReference type="ARBA" id="ARBA00008779"/>
    </source>
</evidence>
<keyword evidence="9" id="KW-1185">Reference proteome</keyword>
<dbReference type="PANTHER" id="PTHR42693">
    <property type="entry name" value="ARYLSULFATASE FAMILY MEMBER"/>
    <property type="match status" value="1"/>
</dbReference>
<dbReference type="EMBL" id="BSNS01000014">
    <property type="protein sequence ID" value="GLQ55867.1"/>
    <property type="molecule type" value="Genomic_DNA"/>
</dbReference>
<dbReference type="PROSITE" id="PS00149">
    <property type="entry name" value="SULFATASE_2"/>
    <property type="match status" value="1"/>
</dbReference>
<sequence>MPISRGRPNIVLVLIDDMGWQDLGCYGSTFYETPNIDALAARGTRFTQAYAAAPVCSPTRASLMSGKYPARVGITQYIGGHGVGRLVDVPYFHGLPENEFSLARALREGGYRTWHVGKWHLGDARHGPERHGFDVNIGGCALGSPTTYFSPYAIPTLEDGPPGEYLTDRLTDEAIRLVETADERPFFLNLWHYAVHTPLEAPGDLIGKYQRKAAALGLDTHAIVKAESMSAWHLRGKHVERRTVQSDPAYAAMIENLDANIGRLVAALDAAGKLNETLIVFTSDNGGLSTSEGSPTCNAPLAEGKGWMQDGGVRVPFIACLPGVVPAAQSPLAFSTPDIYPTLLSAAGLPARPRQHVDGVDLWAQWRGLSNAGRGALFWHYPHYSNQGGTPGAAVREGDFKLIRWFEDGRLALFNLAEDIEERHDLSSERPDLVEKLGLRLDDWSRDVMALVPQPNPHDYFPPEGM</sequence>
<feature type="domain" description="Sulfatase N-terminal" evidence="7">
    <location>
        <begin position="8"/>
        <end position="348"/>
    </location>
</feature>
<gene>
    <name evidence="8" type="ORF">GCM10010862_31260</name>
</gene>
<keyword evidence="3" id="KW-0479">Metal-binding</keyword>
<keyword evidence="5" id="KW-0378">Hydrolase</keyword>
<dbReference type="Gene3D" id="3.40.720.10">
    <property type="entry name" value="Alkaline Phosphatase, subunit A"/>
    <property type="match status" value="1"/>
</dbReference>
<dbReference type="RefSeq" id="WP_284341284.1">
    <property type="nucleotide sequence ID" value="NZ_BSNS01000014.1"/>
</dbReference>
<keyword evidence="4" id="KW-0732">Signal</keyword>
<dbReference type="SUPFAM" id="SSF53649">
    <property type="entry name" value="Alkaline phosphatase-like"/>
    <property type="match status" value="1"/>
</dbReference>
<evidence type="ECO:0000256" key="1">
    <source>
        <dbReference type="ARBA" id="ARBA00001913"/>
    </source>
</evidence>
<dbReference type="PANTHER" id="PTHR42693:SF42">
    <property type="entry name" value="ARYLSULFATASE G"/>
    <property type="match status" value="1"/>
</dbReference>
<evidence type="ECO:0000313" key="9">
    <source>
        <dbReference type="Proteomes" id="UP001156691"/>
    </source>
</evidence>
<keyword evidence="6" id="KW-0106">Calcium</keyword>
<name>A0ABQ5W7M3_9HYPH</name>
<evidence type="ECO:0000256" key="6">
    <source>
        <dbReference type="ARBA" id="ARBA00022837"/>
    </source>
</evidence>
<accession>A0ABQ5W7M3</accession>
<comment type="cofactor">
    <cofactor evidence="1">
        <name>Ca(2+)</name>
        <dbReference type="ChEBI" id="CHEBI:29108"/>
    </cofactor>
</comment>
<comment type="caution">
    <text evidence="8">The sequence shown here is derived from an EMBL/GenBank/DDBJ whole genome shotgun (WGS) entry which is preliminary data.</text>
</comment>
<dbReference type="InterPro" id="IPR000917">
    <property type="entry name" value="Sulfatase_N"/>
</dbReference>
<dbReference type="InterPro" id="IPR024607">
    <property type="entry name" value="Sulfatase_CS"/>
</dbReference>
<dbReference type="InterPro" id="IPR050738">
    <property type="entry name" value="Sulfatase"/>
</dbReference>
<evidence type="ECO:0000256" key="5">
    <source>
        <dbReference type="ARBA" id="ARBA00022801"/>
    </source>
</evidence>
<dbReference type="CDD" id="cd16144">
    <property type="entry name" value="ARS_like"/>
    <property type="match status" value="1"/>
</dbReference>
<evidence type="ECO:0000256" key="4">
    <source>
        <dbReference type="ARBA" id="ARBA00022729"/>
    </source>
</evidence>
<evidence type="ECO:0000256" key="3">
    <source>
        <dbReference type="ARBA" id="ARBA00022723"/>
    </source>
</evidence>